<dbReference type="AlphaFoldDB" id="A0A7G2D9D9"/>
<accession>A0A7G2D9D9</accession>
<evidence type="ECO:0000313" key="1">
    <source>
        <dbReference type="EMBL" id="CAD5244904.1"/>
    </source>
</evidence>
<evidence type="ECO:0000313" key="2">
    <source>
        <dbReference type="Proteomes" id="UP000516304"/>
    </source>
</evidence>
<protein>
    <submittedName>
        <fullName evidence="1">Uncharacterized protein</fullName>
    </submittedName>
</protein>
<gene>
    <name evidence="1" type="ORF">TIRI35C_1750</name>
</gene>
<name>A0A7G2D9D9_9EURY</name>
<dbReference type="EMBL" id="LR881183">
    <property type="protein sequence ID" value="CAD5244904.1"/>
    <property type="molecule type" value="Genomic_DNA"/>
</dbReference>
<sequence>MPVQSEVGKKGLLPKKAAPPTIDDVYLRVKEIIGELKEDPHKVLREMRDARG</sequence>
<reference evidence="1 2" key="1">
    <citation type="submission" date="2020-09" db="EMBL/GenBank/DDBJ databases">
        <authorList>
            <person name="Courtine D."/>
        </authorList>
    </citation>
    <scope>NUCLEOTIDE SEQUENCE [LARGE SCALE GENOMIC DNA]</scope>
    <source>
        <strain evidence="1 2">IRI35c</strain>
    </source>
</reference>
<dbReference type="Proteomes" id="UP000516304">
    <property type="component" value="Chromosome TIRI35C"/>
</dbReference>
<organism evidence="1 2">
    <name type="scientific">Thermococcus camini</name>
    <dbReference type="NCBI Taxonomy" id="2016373"/>
    <lineage>
        <taxon>Archaea</taxon>
        <taxon>Methanobacteriati</taxon>
        <taxon>Methanobacteriota</taxon>
        <taxon>Thermococci</taxon>
        <taxon>Thermococcales</taxon>
        <taxon>Thermococcaceae</taxon>
        <taxon>Thermococcus</taxon>
    </lineage>
</organism>
<proteinExistence type="predicted"/>
<dbReference type="KEGG" id="tcq:TIRI35C_1750"/>
<keyword evidence="2" id="KW-1185">Reference proteome</keyword>